<dbReference type="HOGENOM" id="CLU_017991_4_0_5"/>
<sequence>MRASVSDPFPDEIDEALWDEACRRADAIRGFLRRNPGRTTAGNVAALAAELGLSQATAYRLVKLFRAGGTVLSLVDRKRGRPEGHRALGEKREEIIRATISAHYLKQTRPTVSQLVRDVQTNCISAGLKPPHRRTIVARLEDIDLQKRARRRGEQKIVKATTPVPGLFGASRPLEVVQMDHTKADVFVVDEETRQPLGRPWLTLAMDVCSRMVTGFYLTMEVPSRLSTSLCLLHSVFDKSAWLREREVTEPWPVAGLPDTVHVDNGSDFRSRAFKRGCEDAGMAIEWRPPSEPRFGGHIERLIGTQMGRLHLLPGTTFSNEQELGEYNPKRHAALTLRELERYIALDIVGSYHQSIHSSLGRPPIAVWREHEGEIPLRLPQDRLRFWLTFLPEQERTLRPTGIHLFGLRYWSAALSADVGRSDRRVLVKYDPRDLARIFIRRPSGNFVEARYADVTLPSVTLHEALTARRTLLAKGRREVDTRAIVRTAMAQRELVDAATRKTAAARRGKSSSKSKVDDRGWGSLRGVDSSKPVPFVEDTD</sequence>
<evidence type="ECO:0000313" key="5">
    <source>
        <dbReference type="EMBL" id="ABG61352.1"/>
    </source>
</evidence>
<organism evidence="6">
    <name type="scientific">Chelativorans sp. (strain BNC1)</name>
    <dbReference type="NCBI Taxonomy" id="266779"/>
    <lineage>
        <taxon>Bacteria</taxon>
        <taxon>Pseudomonadati</taxon>
        <taxon>Pseudomonadota</taxon>
        <taxon>Alphaproteobacteria</taxon>
        <taxon>Hyphomicrobiales</taxon>
        <taxon>Phyllobacteriaceae</taxon>
        <taxon>Chelativorans</taxon>
    </lineage>
</organism>
<geneLocation type="plasmid" evidence="3">
    <name>1</name>
</geneLocation>
<dbReference type="AlphaFoldDB" id="Q11AF2"/>
<accession>Q11AF2</accession>
<dbReference type="KEGG" id="mes:Meso_4222"/>
<dbReference type="InterPro" id="IPR001584">
    <property type="entry name" value="Integrase_cat-core"/>
</dbReference>
<dbReference type="PROSITE" id="PS50994">
    <property type="entry name" value="INTEGRASE"/>
    <property type="match status" value="1"/>
</dbReference>
<feature type="compositionally biased region" description="Basic residues" evidence="1">
    <location>
        <begin position="504"/>
        <end position="513"/>
    </location>
</feature>
<dbReference type="SUPFAM" id="SSF50610">
    <property type="entry name" value="mu transposase, C-terminal domain"/>
    <property type="match status" value="1"/>
</dbReference>
<evidence type="ECO:0000256" key="1">
    <source>
        <dbReference type="SAM" id="MobiDB-lite"/>
    </source>
</evidence>
<keyword evidence="6" id="KW-0614">Plasmid</keyword>
<dbReference type="GO" id="GO:0015074">
    <property type="term" value="P:DNA integration"/>
    <property type="evidence" value="ECO:0007669"/>
    <property type="project" value="InterPro"/>
</dbReference>
<feature type="domain" description="Integrase catalytic" evidence="2">
    <location>
        <begin position="169"/>
        <end position="372"/>
    </location>
</feature>
<dbReference type="EMBL" id="CP000389">
    <property type="protein sequence ID" value="ABG61352.1"/>
    <property type="molecule type" value="Genomic_DNA"/>
</dbReference>
<evidence type="ECO:0000313" key="3">
    <source>
        <dbReference type="EMBL" id="ABG61198.1"/>
    </source>
</evidence>
<dbReference type="KEGG" id="mes:Meso_4384"/>
<feature type="region of interest" description="Disordered" evidence="1">
    <location>
        <begin position="497"/>
        <end position="541"/>
    </location>
</feature>
<evidence type="ECO:0000313" key="6">
    <source>
        <dbReference type="EMBL" id="ABG65623.1"/>
    </source>
</evidence>
<name>Q11AF2_CHESB</name>
<protein>
    <submittedName>
        <fullName evidence="6">Integrase, catalytic region</fullName>
    </submittedName>
</protein>
<evidence type="ECO:0000313" key="4">
    <source>
        <dbReference type="EMBL" id="ABG61276.1"/>
    </source>
</evidence>
<dbReference type="Pfam" id="PF09299">
    <property type="entry name" value="Mu-transpos_C"/>
    <property type="match status" value="1"/>
</dbReference>
<dbReference type="InterPro" id="IPR015378">
    <property type="entry name" value="Transposase-like_Mu_C"/>
</dbReference>
<gene>
    <name evidence="3" type="ordered locus">Meso_4222</name>
    <name evidence="4" type="ordered locus">Meso_4306</name>
    <name evidence="5" type="ordered locus">Meso_4384</name>
    <name evidence="6" type="ordered locus">Meso_4604</name>
</gene>
<dbReference type="GO" id="GO:0003676">
    <property type="term" value="F:nucleic acid binding"/>
    <property type="evidence" value="ECO:0007669"/>
    <property type="project" value="InterPro"/>
</dbReference>
<proteinExistence type="predicted"/>
<dbReference type="InterPro" id="IPR055247">
    <property type="entry name" value="InsJ-like_HTH"/>
</dbReference>
<dbReference type="EMBL" id="CP000392">
    <property type="protein sequence ID" value="ABG65623.1"/>
    <property type="molecule type" value="Genomic_DNA"/>
</dbReference>
<reference evidence="6" key="1">
    <citation type="submission" date="2006-06" db="EMBL/GenBank/DDBJ databases">
        <title>Complete sequence of 3 of Chelativorans sp. BNC1.</title>
        <authorList>
            <consortium name="US DOE Joint Genome Institute"/>
            <person name="Copeland A."/>
            <person name="Lucas S."/>
            <person name="Lapidus A."/>
            <person name="Barry K."/>
            <person name="Detter J.C."/>
            <person name="Glavina del Rio T."/>
            <person name="Hammon N."/>
            <person name="Israni S."/>
            <person name="Dalin E."/>
            <person name="Tice H."/>
            <person name="Pitluck S."/>
            <person name="Chertkov O."/>
            <person name="Brettin T."/>
            <person name="Bruce D."/>
            <person name="Han C."/>
            <person name="Tapia R."/>
            <person name="Gilna P."/>
            <person name="Schmutz J."/>
            <person name="Larimer F."/>
            <person name="Land M."/>
            <person name="Hauser L."/>
            <person name="Kyrpides N."/>
            <person name="Mikhailova N."/>
            <person name="Richardson P."/>
        </authorList>
    </citation>
    <scope>NUCLEOTIDE SEQUENCE</scope>
    <source>
        <strain evidence="6">BNC1</strain>
        <plasmid evidence="6">3</plasmid>
    </source>
</reference>
<dbReference type="InterPro" id="IPR036397">
    <property type="entry name" value="RNaseH_sf"/>
</dbReference>
<reference evidence="3" key="2">
    <citation type="submission" date="2006-06" db="EMBL/GenBank/DDBJ databases">
        <title>Complete sequence of Plasmid 1 of Chelativorans sp. BNC1.</title>
        <authorList>
            <consortium name="US DOE Joint Genome Institute"/>
            <person name="Copeland A."/>
            <person name="Lucas S."/>
            <person name="Lapidus A."/>
            <person name="Barry K."/>
            <person name="Detter J.C."/>
            <person name="Glavina del Rio T."/>
            <person name="Hammon N."/>
            <person name="Israni S."/>
            <person name="Dalin E."/>
            <person name="Tice H."/>
            <person name="Pitluck S."/>
            <person name="Chertkov O."/>
            <person name="Brettin T."/>
            <person name="Bruce D."/>
            <person name="Han C."/>
            <person name="Tapia R."/>
            <person name="Gilna P."/>
            <person name="Schmutz J."/>
            <person name="Larimer F."/>
            <person name="Land M."/>
            <person name="Hauser L."/>
            <person name="Kyrpides N."/>
            <person name="Mikhailova N."/>
            <person name="Richardson P."/>
        </authorList>
    </citation>
    <scope>NUCLEOTIDE SEQUENCE</scope>
    <source>
        <strain evidence="3">BNC1</strain>
        <plasmid evidence="3">1</plasmid>
    </source>
</reference>
<dbReference type="Gene3D" id="3.30.420.10">
    <property type="entry name" value="Ribonuclease H-like superfamily/Ribonuclease H"/>
    <property type="match status" value="1"/>
</dbReference>
<evidence type="ECO:0000259" key="2">
    <source>
        <dbReference type="PROSITE" id="PS50994"/>
    </source>
</evidence>
<dbReference type="EMBL" id="CP000389">
    <property type="protein sequence ID" value="ABG61276.1"/>
    <property type="molecule type" value="Genomic_DNA"/>
</dbReference>
<dbReference type="Pfam" id="PF13518">
    <property type="entry name" value="HTH_28"/>
    <property type="match status" value="1"/>
</dbReference>
<dbReference type="KEGG" id="mes:Meso_4306"/>
<dbReference type="KEGG" id="mes:Meso_4604"/>
<geneLocation type="plasmid" evidence="6">
    <name>3</name>
</geneLocation>
<dbReference type="InterPro" id="IPR012337">
    <property type="entry name" value="RNaseH-like_sf"/>
</dbReference>
<dbReference type="SUPFAM" id="SSF53098">
    <property type="entry name" value="Ribonuclease H-like"/>
    <property type="match status" value="1"/>
</dbReference>
<dbReference type="EMBL" id="CP000389">
    <property type="protein sequence ID" value="ABG61198.1"/>
    <property type="molecule type" value="Genomic_DNA"/>
</dbReference>
<dbReference type="InterPro" id="IPR009004">
    <property type="entry name" value="Transposase_Mu_C"/>
</dbReference>